<gene>
    <name evidence="5" type="ORF">FZC79_13330</name>
</gene>
<proteinExistence type="inferred from homology"/>
<dbReference type="FunFam" id="3.40.50.720:FF:000084">
    <property type="entry name" value="Short-chain dehydrogenase reductase"/>
    <property type="match status" value="1"/>
</dbReference>
<dbReference type="PRINTS" id="PR00081">
    <property type="entry name" value="GDHRDH"/>
</dbReference>
<dbReference type="PANTHER" id="PTHR44196">
    <property type="entry name" value="DEHYDROGENASE/REDUCTASE SDR FAMILY MEMBER 7B"/>
    <property type="match status" value="1"/>
</dbReference>
<reference evidence="5 6" key="1">
    <citation type="submission" date="2019-08" db="EMBL/GenBank/DDBJ databases">
        <title>Bacillus genomes from the desert of Cuatro Cienegas, Coahuila.</title>
        <authorList>
            <person name="Olmedo-Alvarez G."/>
        </authorList>
    </citation>
    <scope>NUCLEOTIDE SEQUENCE [LARGE SCALE GENOMIC DNA]</scope>
    <source>
        <strain evidence="5 6">CH40_1T</strain>
    </source>
</reference>
<dbReference type="InterPro" id="IPR036291">
    <property type="entry name" value="NAD(P)-bd_dom_sf"/>
</dbReference>
<name>A0A5D4KBT8_9BACI</name>
<dbReference type="Proteomes" id="UP000323317">
    <property type="component" value="Unassembled WGS sequence"/>
</dbReference>
<dbReference type="Gene3D" id="3.40.50.720">
    <property type="entry name" value="NAD(P)-binding Rossmann-like Domain"/>
    <property type="match status" value="1"/>
</dbReference>
<keyword evidence="2" id="KW-0560">Oxidoreductase</keyword>
<comment type="similarity">
    <text evidence="1 3">Belongs to the short-chain dehydrogenases/reductases (SDR) family.</text>
</comment>
<dbReference type="SMART" id="SM00822">
    <property type="entry name" value="PKS_KR"/>
    <property type="match status" value="1"/>
</dbReference>
<evidence type="ECO:0000313" key="5">
    <source>
        <dbReference type="EMBL" id="TYR74837.1"/>
    </source>
</evidence>
<dbReference type="PRINTS" id="PR00080">
    <property type="entry name" value="SDRFAMILY"/>
</dbReference>
<dbReference type="SUPFAM" id="SSF51735">
    <property type="entry name" value="NAD(P)-binding Rossmann-fold domains"/>
    <property type="match status" value="1"/>
</dbReference>
<sequence>MMVTTESKGDFRMSKEKVVMITGASKGLGRELAFAFARRGAKLAICARGEEKLKEVQHELERAGAEVVAVAADAANPRDVERFVSITEGTYGRVDVLINNASVFGKGPCLLLDYTHEEFQEVMRVNTMNPLLMTKRVLPGMLSRKTGSIINLTSEAGKTGFAEWGAYGISKFAVEGMTQTWADELEDTGVRINMVDPGEMDTEMHDKAVPQCDYELADPADAVAVFLYLASDQSSGVNGRRFEAQNFNSDEEVI</sequence>
<organism evidence="5 6">
    <name type="scientific">Rossellomorea vietnamensis</name>
    <dbReference type="NCBI Taxonomy" id="218284"/>
    <lineage>
        <taxon>Bacteria</taxon>
        <taxon>Bacillati</taxon>
        <taxon>Bacillota</taxon>
        <taxon>Bacilli</taxon>
        <taxon>Bacillales</taxon>
        <taxon>Bacillaceae</taxon>
        <taxon>Rossellomorea</taxon>
    </lineage>
</organism>
<dbReference type="EMBL" id="VTEH01000010">
    <property type="protein sequence ID" value="TYR74837.1"/>
    <property type="molecule type" value="Genomic_DNA"/>
</dbReference>
<dbReference type="PANTHER" id="PTHR44196:SF1">
    <property type="entry name" value="DEHYDROGENASE_REDUCTASE SDR FAMILY MEMBER 7B"/>
    <property type="match status" value="1"/>
</dbReference>
<dbReference type="GO" id="GO:0016020">
    <property type="term" value="C:membrane"/>
    <property type="evidence" value="ECO:0007669"/>
    <property type="project" value="TreeGrafter"/>
</dbReference>
<evidence type="ECO:0000256" key="3">
    <source>
        <dbReference type="RuleBase" id="RU000363"/>
    </source>
</evidence>
<evidence type="ECO:0000313" key="6">
    <source>
        <dbReference type="Proteomes" id="UP000323317"/>
    </source>
</evidence>
<dbReference type="PROSITE" id="PS00061">
    <property type="entry name" value="ADH_SHORT"/>
    <property type="match status" value="1"/>
</dbReference>
<dbReference type="InterPro" id="IPR002347">
    <property type="entry name" value="SDR_fam"/>
</dbReference>
<evidence type="ECO:0000256" key="1">
    <source>
        <dbReference type="ARBA" id="ARBA00006484"/>
    </source>
</evidence>
<feature type="domain" description="Ketoreductase" evidence="4">
    <location>
        <begin position="17"/>
        <end position="184"/>
    </location>
</feature>
<dbReference type="InterPro" id="IPR020904">
    <property type="entry name" value="Sc_DH/Rdtase_CS"/>
</dbReference>
<protein>
    <submittedName>
        <fullName evidence="5">SDR family oxidoreductase</fullName>
    </submittedName>
</protein>
<comment type="caution">
    <text evidence="5">The sequence shown here is derived from an EMBL/GenBank/DDBJ whole genome shotgun (WGS) entry which is preliminary data.</text>
</comment>
<dbReference type="InterPro" id="IPR057326">
    <property type="entry name" value="KR_dom"/>
</dbReference>
<evidence type="ECO:0000256" key="2">
    <source>
        <dbReference type="ARBA" id="ARBA00023002"/>
    </source>
</evidence>
<dbReference type="AlphaFoldDB" id="A0A5D4KBT8"/>
<evidence type="ECO:0000259" key="4">
    <source>
        <dbReference type="SMART" id="SM00822"/>
    </source>
</evidence>
<dbReference type="GO" id="GO:0016491">
    <property type="term" value="F:oxidoreductase activity"/>
    <property type="evidence" value="ECO:0007669"/>
    <property type="project" value="UniProtKB-KW"/>
</dbReference>
<dbReference type="GO" id="GO:0008206">
    <property type="term" value="P:bile acid metabolic process"/>
    <property type="evidence" value="ECO:0007669"/>
    <property type="project" value="UniProtKB-ARBA"/>
</dbReference>
<dbReference type="Pfam" id="PF00106">
    <property type="entry name" value="adh_short"/>
    <property type="match status" value="1"/>
</dbReference>
<dbReference type="CDD" id="cd05233">
    <property type="entry name" value="SDR_c"/>
    <property type="match status" value="1"/>
</dbReference>
<accession>A0A5D4KBT8</accession>